<dbReference type="AlphaFoldDB" id="F6AAQ2"/>
<dbReference type="Gene3D" id="1.20.910.10">
    <property type="entry name" value="Heme oxygenase-like"/>
    <property type="match status" value="1"/>
</dbReference>
<dbReference type="EMBL" id="CP002727">
    <property type="protein sequence ID" value="AEF22105.1"/>
    <property type="molecule type" value="Genomic_DNA"/>
</dbReference>
<keyword evidence="2" id="KW-1185">Reference proteome</keyword>
<organism evidence="1 2">
    <name type="scientific">Pseudomonas fulva (strain 12-X)</name>
    <dbReference type="NCBI Taxonomy" id="743720"/>
    <lineage>
        <taxon>Bacteria</taxon>
        <taxon>Pseudomonadati</taxon>
        <taxon>Pseudomonadota</taxon>
        <taxon>Gammaproteobacteria</taxon>
        <taxon>Pseudomonadales</taxon>
        <taxon>Pseudomonadaceae</taxon>
        <taxon>Pseudomonas</taxon>
    </lineage>
</organism>
<reference evidence="1 2" key="1">
    <citation type="submission" date="2011-04" db="EMBL/GenBank/DDBJ databases">
        <title>Complete sequence of Pseudomonas fulva 12-X.</title>
        <authorList>
            <consortium name="US DOE Joint Genome Institute"/>
            <person name="Lucas S."/>
            <person name="Han J."/>
            <person name="Lapidus A."/>
            <person name="Cheng J.-F."/>
            <person name="Goodwin L."/>
            <person name="Pitluck S."/>
            <person name="Peters L."/>
            <person name="Mikhailova N."/>
            <person name="Pagani I."/>
            <person name="Davenport K."/>
            <person name="Han C."/>
            <person name="Tapia R."/>
            <person name="Land M."/>
            <person name="Hauser L."/>
            <person name="Kyrpides N."/>
            <person name="Ivanova N."/>
            <person name="Pagani I."/>
            <person name="Lcollab F.I."/>
            <person name="Woyke T."/>
        </authorList>
    </citation>
    <scope>NUCLEOTIDE SEQUENCE [LARGE SCALE GENOMIC DNA]</scope>
    <source>
        <strain evidence="2">12-X</strain>
    </source>
</reference>
<proteinExistence type="predicted"/>
<accession>F6AAQ2</accession>
<sequence length="325" mass="36600">MNSVVVKSKVVMPRHQVSMQQFGEAFIEDLSRHFGALKIPGRVISGDQRKAAIPAHVDHVSDIQMAMYEVLFHEITQESQNWAEKSFNAFLEKELVDEGVLKFFNGWNETHKTTSLVSAKIIMRLAADAGAIPTHRQSLYNNVMAHMHEVAKDDFGLGHEGHDGMYGYMTSAFGASRWVESQYVVPGCNEFSDFLYSVGVAENKSPLNSCEYKRSMLEAMMTSVASELWNGREYNYIAQYIGEKLQAVNPDLCSDLKSLRNAKGYVMGHSGEVENRHGLHALAAAQAYCRFADLKFDIDRLKEVMIDYNDRVGKAFRSLHEALIT</sequence>
<dbReference type="STRING" id="743720.Psefu_2134"/>
<dbReference type="KEGG" id="pfv:Psefu_2134"/>
<dbReference type="RefSeq" id="WP_013791235.1">
    <property type="nucleotide sequence ID" value="NC_015556.1"/>
</dbReference>
<gene>
    <name evidence="1" type="ordered locus">Psefu_2134</name>
</gene>
<evidence type="ECO:0000313" key="1">
    <source>
        <dbReference type="EMBL" id="AEF22105.1"/>
    </source>
</evidence>
<dbReference type="HOGENOM" id="CLU_854912_0_0_6"/>
<dbReference type="InterPro" id="IPR016084">
    <property type="entry name" value="Haem_Oase-like_multi-hlx"/>
</dbReference>
<evidence type="ECO:0000313" key="2">
    <source>
        <dbReference type="Proteomes" id="UP000000686"/>
    </source>
</evidence>
<name>F6AAQ2_PSEF1</name>
<dbReference type="eggNOG" id="ENOG502ZCDP">
    <property type="taxonomic scope" value="Bacteria"/>
</dbReference>
<dbReference type="Proteomes" id="UP000000686">
    <property type="component" value="Chromosome"/>
</dbReference>
<protein>
    <submittedName>
        <fullName evidence="1">Uncharacterized protein</fullName>
    </submittedName>
</protein>